<reference evidence="1" key="1">
    <citation type="submission" date="2018-05" db="EMBL/GenBank/DDBJ databases">
        <authorList>
            <person name="Lanie J.A."/>
            <person name="Ng W.-L."/>
            <person name="Kazmierczak K.M."/>
            <person name="Andrzejewski T.M."/>
            <person name="Davidsen T.M."/>
            <person name="Wayne K.J."/>
            <person name="Tettelin H."/>
            <person name="Glass J.I."/>
            <person name="Rusch D."/>
            <person name="Podicherti R."/>
            <person name="Tsui H.-C.T."/>
            <person name="Winkler M.E."/>
        </authorList>
    </citation>
    <scope>NUCLEOTIDE SEQUENCE</scope>
</reference>
<accession>A0A382ZMM5</accession>
<evidence type="ECO:0000313" key="1">
    <source>
        <dbReference type="EMBL" id="SVD96479.1"/>
    </source>
</evidence>
<protein>
    <submittedName>
        <fullName evidence="1">Uncharacterized protein</fullName>
    </submittedName>
</protein>
<proteinExistence type="predicted"/>
<organism evidence="1">
    <name type="scientific">marine metagenome</name>
    <dbReference type="NCBI Taxonomy" id="408172"/>
    <lineage>
        <taxon>unclassified sequences</taxon>
        <taxon>metagenomes</taxon>
        <taxon>ecological metagenomes</taxon>
    </lineage>
</organism>
<feature type="non-terminal residue" evidence="1">
    <location>
        <position position="43"/>
    </location>
</feature>
<gene>
    <name evidence="1" type="ORF">METZ01_LOCUS449333</name>
</gene>
<dbReference type="AlphaFoldDB" id="A0A382ZMM5"/>
<name>A0A382ZMM5_9ZZZZ</name>
<dbReference type="EMBL" id="UINC01184992">
    <property type="protein sequence ID" value="SVD96479.1"/>
    <property type="molecule type" value="Genomic_DNA"/>
</dbReference>
<sequence length="43" mass="5492">MKNIIYPDHPWSVETFRHRDKTREKKIKYRCWVWEKNKNIMVS</sequence>